<dbReference type="SUPFAM" id="SSF52096">
    <property type="entry name" value="ClpP/crotonase"/>
    <property type="match status" value="1"/>
</dbReference>
<accession>A0ABR7UDR2</accession>
<dbReference type="Gene3D" id="3.90.226.10">
    <property type="entry name" value="2-enoyl-CoA Hydratase, Chain A, domain 1"/>
    <property type="match status" value="1"/>
</dbReference>
<evidence type="ECO:0000256" key="1">
    <source>
        <dbReference type="ARBA" id="ARBA00005254"/>
    </source>
</evidence>
<evidence type="ECO:0000313" key="3">
    <source>
        <dbReference type="EMBL" id="MBC9982250.1"/>
    </source>
</evidence>
<dbReference type="InterPro" id="IPR029045">
    <property type="entry name" value="ClpP/crotonase-like_dom_sf"/>
</dbReference>
<proteinExistence type="inferred from homology"/>
<evidence type="ECO:0000256" key="2">
    <source>
        <dbReference type="RuleBase" id="RU003707"/>
    </source>
</evidence>
<dbReference type="RefSeq" id="WP_188107546.1">
    <property type="nucleotide sequence ID" value="NZ_JAANIH010000082.1"/>
</dbReference>
<dbReference type="Pfam" id="PF00378">
    <property type="entry name" value="ECH_1"/>
    <property type="match status" value="1"/>
</dbReference>
<dbReference type="PANTHER" id="PTHR11941:SF54">
    <property type="entry name" value="ENOYL-COA HYDRATASE, MITOCHONDRIAL"/>
    <property type="match status" value="1"/>
</dbReference>
<dbReference type="PANTHER" id="PTHR11941">
    <property type="entry name" value="ENOYL-COA HYDRATASE-RELATED"/>
    <property type="match status" value="1"/>
</dbReference>
<protein>
    <submittedName>
        <fullName evidence="3">Enoyl-CoA hydratase/isomerase family protein</fullName>
    </submittedName>
</protein>
<dbReference type="InterPro" id="IPR001753">
    <property type="entry name" value="Enoyl-CoA_hydra/iso"/>
</dbReference>
<evidence type="ECO:0000313" key="4">
    <source>
        <dbReference type="Proteomes" id="UP000639516"/>
    </source>
</evidence>
<dbReference type="EMBL" id="JAATTO010000047">
    <property type="protein sequence ID" value="MBC9982250.1"/>
    <property type="molecule type" value="Genomic_DNA"/>
</dbReference>
<organism evidence="3 4">
    <name type="scientific">Bradyrhizobium campsiandrae</name>
    <dbReference type="NCBI Taxonomy" id="1729892"/>
    <lineage>
        <taxon>Bacteria</taxon>
        <taxon>Pseudomonadati</taxon>
        <taxon>Pseudomonadota</taxon>
        <taxon>Alphaproteobacteria</taxon>
        <taxon>Hyphomicrobiales</taxon>
        <taxon>Nitrobacteraceae</taxon>
        <taxon>Bradyrhizobium</taxon>
    </lineage>
</organism>
<dbReference type="CDD" id="cd06558">
    <property type="entry name" value="crotonase-like"/>
    <property type="match status" value="1"/>
</dbReference>
<name>A0ABR7UDR2_9BRAD</name>
<sequence>MIREARNGVVTTLTLSGPPVNAIDAAFITALNAALDRIESERPTLVVIRSDQKCFCAGADLSMIQRYFTATDGVDNMLAYVKSLHAVFNRLEALQAVTLSAIDGPALGGGLELALACDLRIATSRAKIGLPEARVGMIPGAGGTQRLTRLAGPGISARLILGGEIVDGAEAARIGVVQWSCDAAALDDKVVEITDRISSLSRGALVASKDCIAAWFDPAVDGYAREIEKPKHIMRTEEAKRYVDAFFNRAK</sequence>
<dbReference type="Proteomes" id="UP000639516">
    <property type="component" value="Unassembled WGS sequence"/>
</dbReference>
<dbReference type="PROSITE" id="PS00166">
    <property type="entry name" value="ENOYL_COA_HYDRATASE"/>
    <property type="match status" value="1"/>
</dbReference>
<comment type="caution">
    <text evidence="3">The sequence shown here is derived from an EMBL/GenBank/DDBJ whole genome shotgun (WGS) entry which is preliminary data.</text>
</comment>
<keyword evidence="4" id="KW-1185">Reference proteome</keyword>
<gene>
    <name evidence="3" type="ORF">HA482_28990</name>
</gene>
<reference evidence="3 4" key="1">
    <citation type="journal article" date="2020" name="Arch. Microbiol.">
        <title>Bradyrhizobium campsiandrae sp. nov., a nitrogen-fixing bacterial strain isolated from a native leguminous tree from the Amazon adapted to flooded conditions.</title>
        <authorList>
            <person name="Cabral Michel D."/>
            <person name="Martins da Costa E."/>
            <person name="Azarias Guimaraes A."/>
            <person name="Soares de Carvalho T."/>
            <person name="Santos de Castro Caputo P."/>
            <person name="Willems A."/>
            <person name="de Souza Moreira F.M."/>
        </authorList>
    </citation>
    <scope>NUCLEOTIDE SEQUENCE [LARGE SCALE GENOMIC DNA]</scope>
    <source>
        <strain evidence="4">INPA 384B</strain>
    </source>
</reference>
<dbReference type="InterPro" id="IPR018376">
    <property type="entry name" value="Enoyl-CoA_hyd/isom_CS"/>
</dbReference>
<comment type="similarity">
    <text evidence="1 2">Belongs to the enoyl-CoA hydratase/isomerase family.</text>
</comment>